<feature type="region of interest" description="Disordered" evidence="1">
    <location>
        <begin position="475"/>
        <end position="677"/>
    </location>
</feature>
<feature type="compositionally biased region" description="Polar residues" evidence="1">
    <location>
        <begin position="265"/>
        <end position="277"/>
    </location>
</feature>
<feature type="compositionally biased region" description="Polar residues" evidence="1">
    <location>
        <begin position="639"/>
        <end position="652"/>
    </location>
</feature>
<dbReference type="AlphaFoldDB" id="A0ABD1Z4Q0"/>
<feature type="compositionally biased region" description="Polar residues" evidence="1">
    <location>
        <begin position="612"/>
        <end position="628"/>
    </location>
</feature>
<dbReference type="Proteomes" id="UP001605036">
    <property type="component" value="Unassembled WGS sequence"/>
</dbReference>
<protein>
    <recommendedName>
        <fullName evidence="2">C2 domain-containing protein</fullName>
    </recommendedName>
</protein>
<feature type="compositionally biased region" description="Polar residues" evidence="1">
    <location>
        <begin position="517"/>
        <end position="586"/>
    </location>
</feature>
<accession>A0ABD1Z4Q0</accession>
<feature type="compositionally biased region" description="Low complexity" evidence="1">
    <location>
        <begin position="629"/>
        <end position="638"/>
    </location>
</feature>
<dbReference type="SMART" id="SM00239">
    <property type="entry name" value="C2"/>
    <property type="match status" value="1"/>
</dbReference>
<dbReference type="Pfam" id="PF00168">
    <property type="entry name" value="C2"/>
    <property type="match status" value="1"/>
</dbReference>
<evidence type="ECO:0000313" key="4">
    <source>
        <dbReference type="Proteomes" id="UP001605036"/>
    </source>
</evidence>
<dbReference type="InterPro" id="IPR035892">
    <property type="entry name" value="C2_domain_sf"/>
</dbReference>
<evidence type="ECO:0000259" key="2">
    <source>
        <dbReference type="PROSITE" id="PS50004"/>
    </source>
</evidence>
<feature type="region of interest" description="Disordered" evidence="1">
    <location>
        <begin position="711"/>
        <end position="814"/>
    </location>
</feature>
<feature type="compositionally biased region" description="Polar residues" evidence="1">
    <location>
        <begin position="711"/>
        <end position="737"/>
    </location>
</feature>
<organism evidence="3 4">
    <name type="scientific">Riccia fluitans</name>
    <dbReference type="NCBI Taxonomy" id="41844"/>
    <lineage>
        <taxon>Eukaryota</taxon>
        <taxon>Viridiplantae</taxon>
        <taxon>Streptophyta</taxon>
        <taxon>Embryophyta</taxon>
        <taxon>Marchantiophyta</taxon>
        <taxon>Marchantiopsida</taxon>
        <taxon>Marchantiidae</taxon>
        <taxon>Marchantiales</taxon>
        <taxon>Ricciaceae</taxon>
        <taxon>Riccia</taxon>
    </lineage>
</organism>
<gene>
    <name evidence="3" type="ORF">R1flu_010337</name>
</gene>
<feature type="compositionally biased region" description="Low complexity" evidence="1">
    <location>
        <begin position="660"/>
        <end position="671"/>
    </location>
</feature>
<reference evidence="3 4" key="1">
    <citation type="submission" date="2024-09" db="EMBL/GenBank/DDBJ databases">
        <title>Chromosome-scale assembly of Riccia fluitans.</title>
        <authorList>
            <person name="Paukszto L."/>
            <person name="Sawicki J."/>
            <person name="Karawczyk K."/>
            <person name="Piernik-Szablinska J."/>
            <person name="Szczecinska M."/>
            <person name="Mazdziarz M."/>
        </authorList>
    </citation>
    <scope>NUCLEOTIDE SEQUENCE [LARGE SCALE GENOMIC DNA]</scope>
    <source>
        <strain evidence="3">Rf_01</strain>
        <tissue evidence="3">Aerial parts of the thallus</tissue>
    </source>
</reference>
<feature type="compositionally biased region" description="Basic and acidic residues" evidence="1">
    <location>
        <begin position="740"/>
        <end position="796"/>
    </location>
</feature>
<dbReference type="SUPFAM" id="SSF49562">
    <property type="entry name" value="C2 domain (Calcium/lipid-binding domain, CaLB)"/>
    <property type="match status" value="1"/>
</dbReference>
<feature type="compositionally biased region" description="Basic and acidic residues" evidence="1">
    <location>
        <begin position="431"/>
        <end position="445"/>
    </location>
</feature>
<name>A0ABD1Z4Q0_9MARC</name>
<dbReference type="InterPro" id="IPR051634">
    <property type="entry name" value="Extended_Synaptotagmin"/>
</dbReference>
<evidence type="ECO:0000256" key="1">
    <source>
        <dbReference type="SAM" id="MobiDB-lite"/>
    </source>
</evidence>
<dbReference type="EMBL" id="JBHFFA010000002">
    <property type="protein sequence ID" value="KAL2642750.1"/>
    <property type="molecule type" value="Genomic_DNA"/>
</dbReference>
<feature type="region of interest" description="Disordered" evidence="1">
    <location>
        <begin position="257"/>
        <end position="459"/>
    </location>
</feature>
<dbReference type="PROSITE" id="PS50004">
    <property type="entry name" value="C2"/>
    <property type="match status" value="1"/>
</dbReference>
<evidence type="ECO:0000313" key="3">
    <source>
        <dbReference type="EMBL" id="KAL2642750.1"/>
    </source>
</evidence>
<dbReference type="InterPro" id="IPR000008">
    <property type="entry name" value="C2_dom"/>
</dbReference>
<sequence length="814" mass="89146">MHWFCCDADGHYGARLREGLGGEWAHGEYSMKRGRTGSMGSTVSAVECYAWYKREGGRSRYLAIEAASLLLDWKTWCEQGSGGSSHPAAAAVLVLSFLFDTWNARTAAMAPGGLLQVTVVSANLLNATDGGSDSATEDAYAAVVCGSDQFTTKTVTKHETRPSWNESHTFHLDEYNEVETQHILVEIFAEKPKLDELLGLAKIPLSKVIASGDETSVHSLNRPDDIYSGHVKVSMKWDSKQFKASVVKSAYPEAFTPCARYDPNATGTRPPSLTVDGQGTRDRSGDMSQQQDDYEVPETSEKRAHHRSSSYPSRAYDFSPAASPSSTSRGHQPKGSYDGSYHPRSPGHLSRGQPPPSPGSLPNGHGPLSPGSQRFPSNGYPVEPQHSPRDNGSIGAGQNGRGSAPHVPYVANQGQQAVNVGGHIPYPNRGAAERELPNSDLKPPEDAASSKLSRSRQAEMAKLAELSKLTESAKYLSSGFAQPPPGQHSSTPRPRNDAIPSQQQQVQGPPRPRNDVLPTQQQQFQGSTKSRNDIIPSQQHQPVQNSPKARSDLIPSQQQQLVQNATKARSDLIPTQQQQLLQNSTKARSDLVPTKTQPLQISSKPRNEIVPVQQQQLPTSSRANNPIISQQQQFQSTSRPNNHVIPSQQQQLHRSRHEAAATPQVPQAAPPKSLTVYQGPVYDGIQQKSQNHLPSQPVLQRATYGLPQQMVSTPGREQQGPSDARNGNETQSNQLQIVTHRPDAEKKPPQKPEKLDKKAEKAARRAEKEAHKAEKEARKAGKGNDKGENPERESHVNHIRQTLNMLRKTSKIFR</sequence>
<proteinExistence type="predicted"/>
<dbReference type="PANTHER" id="PTHR45761">
    <property type="entry name" value="EXTENDED SYNAPTOTAGMIN-LIKE PROTEIN 2, ISOFORM C"/>
    <property type="match status" value="1"/>
</dbReference>
<feature type="compositionally biased region" description="Polar residues" evidence="1">
    <location>
        <begin position="594"/>
        <end position="604"/>
    </location>
</feature>
<comment type="caution">
    <text evidence="3">The sequence shown here is derived from an EMBL/GenBank/DDBJ whole genome shotgun (WGS) entry which is preliminary data.</text>
</comment>
<dbReference type="Gene3D" id="2.60.40.150">
    <property type="entry name" value="C2 domain"/>
    <property type="match status" value="1"/>
</dbReference>
<feature type="domain" description="C2" evidence="2">
    <location>
        <begin position="94"/>
        <end position="218"/>
    </location>
</feature>
<dbReference type="PANTHER" id="PTHR45761:SF1">
    <property type="entry name" value="EXTENDED SYNAPTOTAGMIN-LIKE PROTEIN 2, ISOFORM C"/>
    <property type="match status" value="1"/>
</dbReference>
<keyword evidence="4" id="KW-1185">Reference proteome</keyword>
<dbReference type="CDD" id="cd00030">
    <property type="entry name" value="C2"/>
    <property type="match status" value="1"/>
</dbReference>